<sequence length="262" mass="30120">MIFSISKENPFLEEQPCFFHEGEQEFIALIHDGDIPGRVITDDLRWASDKVHIQWFQDKTSFKGFRNLQNLIIKAVRDNRLFFPLTASAVGVSGDGVRMLSKLGYKPDKNGSGYWLAKFSTPEDLLSRHLIDQHILHEIRSVKRSVPLKVTTGDITVDKISIQKFFHTQQSGTEVIDRKHLRVAYLQTGFEKYRVSLNAIRVTMKNGVLAKKVEMTVSASTHVFWDLFPPTFLDLRDIGRKVEREILIPTFLAQRCLLEKTC</sequence>
<comment type="caution">
    <text evidence="1">The sequence shown here is derived from an EMBL/GenBank/DDBJ whole genome shotgun (WGS) entry which is preliminary data.</text>
</comment>
<evidence type="ECO:0000313" key="1">
    <source>
        <dbReference type="EMBL" id="OFC44586.1"/>
    </source>
</evidence>
<organism evidence="1 2">
    <name type="scientific">Acidithiobacillus caldus</name>
    <dbReference type="NCBI Taxonomy" id="33059"/>
    <lineage>
        <taxon>Bacteria</taxon>
        <taxon>Pseudomonadati</taxon>
        <taxon>Pseudomonadota</taxon>
        <taxon>Acidithiobacillia</taxon>
        <taxon>Acidithiobacillales</taxon>
        <taxon>Acidithiobacillaceae</taxon>
        <taxon>Acidithiobacillus</taxon>
    </lineage>
</organism>
<protein>
    <submittedName>
        <fullName evidence="1">Uncharacterized protein</fullName>
    </submittedName>
</protein>
<accession>A0A1E7YSE4</accession>
<name>A0A1E7YSE4_9PROT</name>
<evidence type="ECO:0000313" key="2">
    <source>
        <dbReference type="Proteomes" id="UP000175707"/>
    </source>
</evidence>
<reference evidence="1 2" key="1">
    <citation type="submission" date="2016-06" db="EMBL/GenBank/DDBJ databases">
        <title>Gene turnover analysis identifies the evolutionary adaptation of the extremophile Acidithiobacillus caldus.</title>
        <authorList>
            <person name="Zhang X."/>
        </authorList>
    </citation>
    <scope>NUCLEOTIDE SEQUENCE [LARGE SCALE GENOMIC DNA]</scope>
    <source>
        <strain evidence="1 2">S1</strain>
    </source>
</reference>
<dbReference type="AlphaFoldDB" id="A0A1E7YSE4"/>
<dbReference type="EMBL" id="LZYH01000946">
    <property type="protein sequence ID" value="OFC44586.1"/>
    <property type="molecule type" value="Genomic_DNA"/>
</dbReference>
<dbReference type="Proteomes" id="UP000175707">
    <property type="component" value="Unassembled WGS sequence"/>
</dbReference>
<gene>
    <name evidence="1" type="ORF">BAE30_14130</name>
</gene>
<proteinExistence type="predicted"/>